<dbReference type="Pfam" id="PF02984">
    <property type="entry name" value="Cyclin_C"/>
    <property type="match status" value="1"/>
</dbReference>
<dbReference type="FunFam" id="1.10.472.10:FF:000010">
    <property type="entry name" value="G1/S-specific cyclin Cln1"/>
    <property type="match status" value="1"/>
</dbReference>
<keyword evidence="3 5" id="KW-0195">Cyclin</keyword>
<accession>A0A9W8B0Z9</accession>
<dbReference type="SUPFAM" id="SSF47954">
    <property type="entry name" value="Cyclin-like"/>
    <property type="match status" value="2"/>
</dbReference>
<dbReference type="AlphaFoldDB" id="A0A9W8B0Z9"/>
<dbReference type="PROSITE" id="PS00292">
    <property type="entry name" value="CYCLINS"/>
    <property type="match status" value="1"/>
</dbReference>
<organism evidence="9 10">
    <name type="scientific">Dimargaris verticillata</name>
    <dbReference type="NCBI Taxonomy" id="2761393"/>
    <lineage>
        <taxon>Eukaryota</taxon>
        <taxon>Fungi</taxon>
        <taxon>Fungi incertae sedis</taxon>
        <taxon>Zoopagomycota</taxon>
        <taxon>Kickxellomycotina</taxon>
        <taxon>Dimargaritomycetes</taxon>
        <taxon>Dimargaritales</taxon>
        <taxon>Dimargaritaceae</taxon>
        <taxon>Dimargaris</taxon>
    </lineage>
</organism>
<feature type="region of interest" description="Disordered" evidence="6">
    <location>
        <begin position="423"/>
        <end position="453"/>
    </location>
</feature>
<dbReference type="SMART" id="SM01332">
    <property type="entry name" value="Cyclin_C"/>
    <property type="match status" value="1"/>
</dbReference>
<evidence type="ECO:0000256" key="3">
    <source>
        <dbReference type="ARBA" id="ARBA00023127"/>
    </source>
</evidence>
<evidence type="ECO:0000256" key="2">
    <source>
        <dbReference type="ARBA" id="ARBA00022618"/>
    </source>
</evidence>
<dbReference type="InterPro" id="IPR036915">
    <property type="entry name" value="Cyclin-like_sf"/>
</dbReference>
<feature type="domain" description="Cyclin-like" evidence="7">
    <location>
        <begin position="104"/>
        <end position="190"/>
    </location>
</feature>
<gene>
    <name evidence="9" type="primary">CLB2_2</name>
    <name evidence="9" type="ORF">H4R34_003284</name>
</gene>
<proteinExistence type="inferred from homology"/>
<evidence type="ECO:0000256" key="4">
    <source>
        <dbReference type="ARBA" id="ARBA00023306"/>
    </source>
</evidence>
<protein>
    <submittedName>
        <fullName evidence="9">G2/mitotic-specific cyclin</fullName>
    </submittedName>
</protein>
<dbReference type="InterPro" id="IPR048258">
    <property type="entry name" value="Cyclins_cyclin-box"/>
</dbReference>
<dbReference type="PANTHER" id="PTHR10177">
    <property type="entry name" value="CYCLINS"/>
    <property type="match status" value="1"/>
</dbReference>
<evidence type="ECO:0000256" key="5">
    <source>
        <dbReference type="RuleBase" id="RU000383"/>
    </source>
</evidence>
<dbReference type="GO" id="GO:0019887">
    <property type="term" value="F:protein kinase regulator activity"/>
    <property type="evidence" value="ECO:0007669"/>
    <property type="project" value="UniProtKB-ARBA"/>
</dbReference>
<dbReference type="SMART" id="SM00385">
    <property type="entry name" value="CYCLIN"/>
    <property type="match status" value="2"/>
</dbReference>
<evidence type="ECO:0000313" key="9">
    <source>
        <dbReference type="EMBL" id="KAJ1978223.1"/>
    </source>
</evidence>
<comment type="similarity">
    <text evidence="1 5">Belongs to the cyclin family.</text>
</comment>
<evidence type="ECO:0000259" key="7">
    <source>
        <dbReference type="SMART" id="SM00385"/>
    </source>
</evidence>
<feature type="domain" description="Cyclin-like" evidence="7">
    <location>
        <begin position="203"/>
        <end position="286"/>
    </location>
</feature>
<name>A0A9W8B0Z9_9FUNG</name>
<dbReference type="CDD" id="cd20537">
    <property type="entry name" value="CYCLIN_CCNO-like_rpt2"/>
    <property type="match status" value="1"/>
</dbReference>
<dbReference type="Pfam" id="PF00134">
    <property type="entry name" value="Cyclin_N"/>
    <property type="match status" value="1"/>
</dbReference>
<feature type="compositionally biased region" description="Polar residues" evidence="6">
    <location>
        <begin position="425"/>
        <end position="438"/>
    </location>
</feature>
<dbReference type="GO" id="GO:0051301">
    <property type="term" value="P:cell division"/>
    <property type="evidence" value="ECO:0007669"/>
    <property type="project" value="UniProtKB-KW"/>
</dbReference>
<feature type="region of interest" description="Disordered" evidence="6">
    <location>
        <begin position="569"/>
        <end position="602"/>
    </location>
</feature>
<dbReference type="InterPro" id="IPR039361">
    <property type="entry name" value="Cyclin"/>
</dbReference>
<evidence type="ECO:0000259" key="8">
    <source>
        <dbReference type="SMART" id="SM01332"/>
    </source>
</evidence>
<dbReference type="InterPro" id="IPR006671">
    <property type="entry name" value="Cyclin_N"/>
</dbReference>
<dbReference type="GO" id="GO:0051726">
    <property type="term" value="P:regulation of cell cycle"/>
    <property type="evidence" value="ECO:0007669"/>
    <property type="project" value="UniProtKB-ARBA"/>
</dbReference>
<dbReference type="OrthoDB" id="5590282at2759"/>
<evidence type="ECO:0000313" key="10">
    <source>
        <dbReference type="Proteomes" id="UP001151582"/>
    </source>
</evidence>
<feature type="domain" description="Cyclin C-terminal" evidence="8">
    <location>
        <begin position="199"/>
        <end position="303"/>
    </location>
</feature>
<evidence type="ECO:0000256" key="1">
    <source>
        <dbReference type="ARBA" id="ARBA00008742"/>
    </source>
</evidence>
<dbReference type="EMBL" id="JANBQB010000290">
    <property type="protein sequence ID" value="KAJ1978223.1"/>
    <property type="molecule type" value="Genomic_DNA"/>
</dbReference>
<comment type="caution">
    <text evidence="9">The sequence shown here is derived from an EMBL/GenBank/DDBJ whole genome shotgun (WGS) entry which is preliminary data.</text>
</comment>
<evidence type="ECO:0000256" key="6">
    <source>
        <dbReference type="SAM" id="MobiDB-lite"/>
    </source>
</evidence>
<dbReference type="Proteomes" id="UP001151582">
    <property type="component" value="Unassembled WGS sequence"/>
</dbReference>
<dbReference type="InterPro" id="IPR013763">
    <property type="entry name" value="Cyclin-like_dom"/>
</dbReference>
<dbReference type="Gene3D" id="1.10.472.10">
    <property type="entry name" value="Cyclin-like"/>
    <property type="match status" value="2"/>
</dbReference>
<reference evidence="9" key="1">
    <citation type="submission" date="2022-07" db="EMBL/GenBank/DDBJ databases">
        <title>Phylogenomic reconstructions and comparative analyses of Kickxellomycotina fungi.</title>
        <authorList>
            <person name="Reynolds N.K."/>
            <person name="Stajich J.E."/>
            <person name="Barry K."/>
            <person name="Grigoriev I.V."/>
            <person name="Crous P."/>
            <person name="Smith M.E."/>
        </authorList>
    </citation>
    <scope>NUCLEOTIDE SEQUENCE</scope>
    <source>
        <strain evidence="9">RSA 567</strain>
    </source>
</reference>
<sequence>MCSTGPLTATPPPPLPPPPHPDYACFPRPVCPPAPRYDAPLPVLSPEVLPPAPSPAEAVLNMDLILDPEVDESLLAMEKLTMPSVSNMSQQPEIRWEYRGALIDYIVSLHGQLRLCQDSLYLAVNMMDRYLSTRVVHIHSLQMLVVTCLWIAAKLEEVKYRVPRLDDLVHACNFAYDKADLKRMEVEVLGTLNYSLRYPSPGLFIHRHTLRAGDSLLVTHLACYLAEMTLYDSSFLYFCPSTIAQSCLSFARSLLGASRPQPLDSLASSCETILREKLPSVSPNLHAKYASPRFSEASIIAGYCTSYASPMSSTVSSGTSPCSSPALSLASVSSAGLSPISARRLDYKENLADFYEQCINHSSPVMGLSIPHVSLNFSPPSAQCLSDLDPSTQGHQLGQPLTTVQTLVSLPCAAEGDPVIGAGVPQTTPSESASSDASTVGPRPHYPPMNASGADQAGSIYPHPCSYGYAPPPMAFAPQPYPYPMMAYVPVPFNGPPPLPPPGPAMYPPPPPLPGMFAPYPVGQFPSEYGGMTVGPCPMYSTWCSPHSGPPNSDSSISSAATLFPSYAPTPTTLVSQPENTMSSHPPPGYSQAVPNPGPKAPPVYYPNYA</sequence>
<keyword evidence="2" id="KW-0132">Cell division</keyword>
<feature type="compositionally biased region" description="Polar residues" evidence="6">
    <location>
        <begin position="569"/>
        <end position="584"/>
    </location>
</feature>
<dbReference type="InterPro" id="IPR004367">
    <property type="entry name" value="Cyclin_C-dom"/>
</dbReference>
<keyword evidence="10" id="KW-1185">Reference proteome</keyword>
<keyword evidence="4" id="KW-0131">Cell cycle</keyword>